<feature type="chain" id="PRO_5042019624" evidence="2">
    <location>
        <begin position="19"/>
        <end position="192"/>
    </location>
</feature>
<feature type="region of interest" description="Disordered" evidence="1">
    <location>
        <begin position="54"/>
        <end position="165"/>
    </location>
</feature>
<protein>
    <submittedName>
        <fullName evidence="3">Uncharacterized protein</fullName>
    </submittedName>
</protein>
<feature type="compositionally biased region" description="Gly residues" evidence="1">
    <location>
        <begin position="105"/>
        <end position="149"/>
    </location>
</feature>
<sequence length="192" mass="17127">MHFSTTVAILAVAAGVQAAKRAEPPVHERVARGGAAGTAAAGTAAAGTAVRTGTHPIMTGAPAHNGTTNGTVPTSSSAGHSSIALIPSSTRSAGAGASSSAGSSSGSGTGSGTGTGTGSSSGSGSSSGAGSGTGSSSGSGSSSGAGSGAGSSNTPASPSSTGFNPTNAGANVHPMGVAGVIVGGAAYGLMLL</sequence>
<evidence type="ECO:0000256" key="2">
    <source>
        <dbReference type="SAM" id="SignalP"/>
    </source>
</evidence>
<dbReference type="Proteomes" id="UP001220324">
    <property type="component" value="Unassembled WGS sequence"/>
</dbReference>
<name>A0AAD6D3S2_9EURO</name>
<gene>
    <name evidence="3" type="ORF">N7494_005006</name>
</gene>
<evidence type="ECO:0000313" key="3">
    <source>
        <dbReference type="EMBL" id="KAJ5547421.1"/>
    </source>
</evidence>
<keyword evidence="4" id="KW-1185">Reference proteome</keyword>
<reference evidence="3 4" key="1">
    <citation type="journal article" date="2023" name="IMA Fungus">
        <title>Comparative genomic study of the Penicillium genus elucidates a diverse pangenome and 15 lateral gene transfer events.</title>
        <authorList>
            <person name="Petersen C."/>
            <person name="Sorensen T."/>
            <person name="Nielsen M.R."/>
            <person name="Sondergaard T.E."/>
            <person name="Sorensen J.L."/>
            <person name="Fitzpatrick D.A."/>
            <person name="Frisvad J.C."/>
            <person name="Nielsen K.L."/>
        </authorList>
    </citation>
    <scope>NUCLEOTIDE SEQUENCE [LARGE SCALE GENOMIC DNA]</scope>
    <source>
        <strain evidence="3 4">IBT 35679</strain>
    </source>
</reference>
<accession>A0AAD6D3S2</accession>
<evidence type="ECO:0000313" key="4">
    <source>
        <dbReference type="Proteomes" id="UP001220324"/>
    </source>
</evidence>
<organism evidence="3 4">
    <name type="scientific">Penicillium frequentans</name>
    <dbReference type="NCBI Taxonomy" id="3151616"/>
    <lineage>
        <taxon>Eukaryota</taxon>
        <taxon>Fungi</taxon>
        <taxon>Dikarya</taxon>
        <taxon>Ascomycota</taxon>
        <taxon>Pezizomycotina</taxon>
        <taxon>Eurotiomycetes</taxon>
        <taxon>Eurotiomycetidae</taxon>
        <taxon>Eurotiales</taxon>
        <taxon>Aspergillaceae</taxon>
        <taxon>Penicillium</taxon>
    </lineage>
</organism>
<dbReference type="AlphaFoldDB" id="A0AAD6D3S2"/>
<feature type="signal peptide" evidence="2">
    <location>
        <begin position="1"/>
        <end position="18"/>
    </location>
</feature>
<feature type="compositionally biased region" description="Polar residues" evidence="1">
    <location>
        <begin position="65"/>
        <end position="80"/>
    </location>
</feature>
<feature type="compositionally biased region" description="Low complexity" evidence="1">
    <location>
        <begin position="88"/>
        <end position="104"/>
    </location>
</feature>
<proteinExistence type="predicted"/>
<comment type="caution">
    <text evidence="3">The sequence shown here is derived from an EMBL/GenBank/DDBJ whole genome shotgun (WGS) entry which is preliminary data.</text>
</comment>
<keyword evidence="2" id="KW-0732">Signal</keyword>
<dbReference type="EMBL" id="JAQIZZ010000003">
    <property type="protein sequence ID" value="KAJ5547421.1"/>
    <property type="molecule type" value="Genomic_DNA"/>
</dbReference>
<feature type="compositionally biased region" description="Low complexity" evidence="1">
    <location>
        <begin position="150"/>
        <end position="162"/>
    </location>
</feature>
<evidence type="ECO:0000256" key="1">
    <source>
        <dbReference type="SAM" id="MobiDB-lite"/>
    </source>
</evidence>